<dbReference type="AlphaFoldDB" id="A0A346CIU9"/>
<proteinExistence type="evidence at transcript level"/>
<evidence type="ECO:0000313" key="1">
    <source>
        <dbReference type="EMBL" id="AXL95498.1"/>
    </source>
</evidence>
<sequence>MSVVYCKPSVPVGSVSSNFCVRGPDNGHQARLPDKAFRQRQSQYIQRIQRCPWCGHSCCYPNYCQGVTCKIA</sequence>
<protein>
    <submittedName>
        <fullName evidence="1">Conotoxin-like unassigned superfamily 15</fullName>
    </submittedName>
</protein>
<accession>A0A346CIU9</accession>
<organism evidence="1">
    <name type="scientific">Conus ermineus</name>
    <name type="common">Agate cone</name>
    <name type="synonym">Chelyconus ermineus</name>
    <dbReference type="NCBI Taxonomy" id="55423"/>
    <lineage>
        <taxon>Eukaryota</taxon>
        <taxon>Metazoa</taxon>
        <taxon>Spiralia</taxon>
        <taxon>Lophotrochozoa</taxon>
        <taxon>Mollusca</taxon>
        <taxon>Gastropoda</taxon>
        <taxon>Caenogastropoda</taxon>
        <taxon>Neogastropoda</taxon>
        <taxon>Conoidea</taxon>
        <taxon>Conidae</taxon>
        <taxon>Conus</taxon>
        <taxon>Chelyconus</taxon>
    </lineage>
</organism>
<name>A0A346CIU9_CONER</name>
<reference evidence="1" key="1">
    <citation type="journal article" date="2018" name="Genome Biol. Evol.">
        <title>Conotoxin diversity in Chelyconus ermineus (Born, 1778) and the convergent origin of piscivory in the Atlantic and Indo-Pacific cones.</title>
        <authorList>
            <person name="Abalde S."/>
            <person name="Tenorio M.J."/>
            <person name="Afonso C.M."/>
            <person name="Zardoya R."/>
        </authorList>
    </citation>
    <scope>NUCLEOTIDE SEQUENCE</scope>
    <source>
        <strain evidence="1">Cerm_161</strain>
    </source>
</reference>
<dbReference type="EMBL" id="MH360449">
    <property type="protein sequence ID" value="AXL95498.1"/>
    <property type="molecule type" value="mRNA"/>
</dbReference>